<evidence type="ECO:0000256" key="11">
    <source>
        <dbReference type="ARBA" id="ARBA00022737"/>
    </source>
</evidence>
<feature type="region of interest" description="Disordered" evidence="18">
    <location>
        <begin position="794"/>
        <end position="883"/>
    </location>
</feature>
<dbReference type="Proteomes" id="UP001456524">
    <property type="component" value="Unassembled WGS sequence"/>
</dbReference>
<dbReference type="SUPFAM" id="SSF47473">
    <property type="entry name" value="EF-hand"/>
    <property type="match status" value="2"/>
</dbReference>
<feature type="compositionally biased region" description="Low complexity" evidence="18">
    <location>
        <begin position="302"/>
        <end position="320"/>
    </location>
</feature>
<feature type="compositionally biased region" description="Low complexity" evidence="18">
    <location>
        <begin position="54"/>
        <end position="131"/>
    </location>
</feature>
<evidence type="ECO:0000256" key="4">
    <source>
        <dbReference type="ARBA" id="ARBA00009351"/>
    </source>
</evidence>
<dbReference type="SMART" id="SM00054">
    <property type="entry name" value="EFh"/>
    <property type="match status" value="2"/>
</dbReference>
<dbReference type="InterPro" id="IPR003124">
    <property type="entry name" value="WH2_dom"/>
</dbReference>
<feature type="compositionally biased region" description="Low complexity" evidence="18">
    <location>
        <begin position="328"/>
        <end position="353"/>
    </location>
</feature>
<evidence type="ECO:0000259" key="21">
    <source>
        <dbReference type="PROSITE" id="PS51082"/>
    </source>
</evidence>
<feature type="domain" description="EF-hand" evidence="20">
    <location>
        <begin position="502"/>
        <end position="537"/>
    </location>
</feature>
<feature type="domain" description="WH2" evidence="21">
    <location>
        <begin position="1456"/>
        <end position="1473"/>
    </location>
</feature>
<feature type="compositionally biased region" description="Polar residues" evidence="18">
    <location>
        <begin position="1279"/>
        <end position="1297"/>
    </location>
</feature>
<organism evidence="22 23">
    <name type="scientific">Phyllosticta citrichinensis</name>
    <dbReference type="NCBI Taxonomy" id="1130410"/>
    <lineage>
        <taxon>Eukaryota</taxon>
        <taxon>Fungi</taxon>
        <taxon>Dikarya</taxon>
        <taxon>Ascomycota</taxon>
        <taxon>Pezizomycotina</taxon>
        <taxon>Dothideomycetes</taxon>
        <taxon>Dothideomycetes incertae sedis</taxon>
        <taxon>Botryosphaeriales</taxon>
        <taxon>Phyllostictaceae</taxon>
        <taxon>Phyllosticta</taxon>
    </lineage>
</organism>
<keyword evidence="9" id="KW-0963">Cytoplasm</keyword>
<evidence type="ECO:0000256" key="18">
    <source>
        <dbReference type="SAM" id="MobiDB-lite"/>
    </source>
</evidence>
<proteinExistence type="inferred from homology"/>
<evidence type="ECO:0000256" key="2">
    <source>
        <dbReference type="ARBA" id="ARBA00004134"/>
    </source>
</evidence>
<protein>
    <recommendedName>
        <fullName evidence="6">Actin cytoskeleton-regulatory complex protein PAN1</fullName>
    </recommendedName>
    <alternativeName>
        <fullName evidence="7">Actin cytoskeleton-regulatory complex protein pan1</fullName>
    </alternativeName>
</protein>
<evidence type="ECO:0000256" key="8">
    <source>
        <dbReference type="ARBA" id="ARBA00022475"/>
    </source>
</evidence>
<evidence type="ECO:0000256" key="1">
    <source>
        <dbReference type="ARBA" id="ARBA00004125"/>
    </source>
</evidence>
<feature type="compositionally biased region" description="Pro residues" evidence="18">
    <location>
        <begin position="132"/>
        <end position="144"/>
    </location>
</feature>
<feature type="compositionally biased region" description="Low complexity" evidence="18">
    <location>
        <begin position="160"/>
        <end position="175"/>
    </location>
</feature>
<keyword evidence="10" id="KW-0254">Endocytosis</keyword>
<comment type="similarity">
    <text evidence="4">Belongs to the PAN1 family.</text>
</comment>
<feature type="compositionally biased region" description="Basic and acidic residues" evidence="18">
    <location>
        <begin position="1054"/>
        <end position="1157"/>
    </location>
</feature>
<evidence type="ECO:0000256" key="10">
    <source>
        <dbReference type="ARBA" id="ARBA00022583"/>
    </source>
</evidence>
<comment type="subunit">
    <text evidence="5">Component of the PAN1 actin cytoskeleton-regulatory complex.</text>
</comment>
<accession>A0ABR1Y5W0</accession>
<evidence type="ECO:0000256" key="15">
    <source>
        <dbReference type="ARBA" id="ARBA00023203"/>
    </source>
</evidence>
<feature type="compositionally biased region" description="Basic and acidic residues" evidence="18">
    <location>
        <begin position="823"/>
        <end position="847"/>
    </location>
</feature>
<feature type="compositionally biased region" description="Low complexity" evidence="18">
    <location>
        <begin position="21"/>
        <end position="34"/>
    </location>
</feature>
<feature type="compositionally biased region" description="Low complexity" evidence="18">
    <location>
        <begin position="1253"/>
        <end position="1262"/>
    </location>
</feature>
<keyword evidence="15" id="KW-0009">Actin-binding</keyword>
<dbReference type="Pfam" id="PF02205">
    <property type="entry name" value="WH2"/>
    <property type="match status" value="1"/>
</dbReference>
<feature type="region of interest" description="Disordered" evidence="18">
    <location>
        <begin position="289"/>
        <end position="353"/>
    </location>
</feature>
<feature type="compositionally biased region" description="Pro residues" evidence="18">
    <location>
        <begin position="1414"/>
        <end position="1439"/>
    </location>
</feature>
<evidence type="ECO:0000259" key="19">
    <source>
        <dbReference type="PROSITE" id="PS50031"/>
    </source>
</evidence>
<feature type="compositionally biased region" description="Basic and acidic residues" evidence="18">
    <location>
        <begin position="906"/>
        <end position="926"/>
    </location>
</feature>
<dbReference type="CDD" id="cd00052">
    <property type="entry name" value="EH"/>
    <property type="match status" value="2"/>
</dbReference>
<feature type="region of interest" description="Disordered" evidence="18">
    <location>
        <begin position="977"/>
        <end position="1488"/>
    </location>
</feature>
<evidence type="ECO:0000256" key="6">
    <source>
        <dbReference type="ARBA" id="ARBA00015110"/>
    </source>
</evidence>
<feature type="compositionally biased region" description="Low complexity" evidence="18">
    <location>
        <begin position="1380"/>
        <end position="1391"/>
    </location>
</feature>
<feature type="compositionally biased region" description="Pro residues" evidence="18">
    <location>
        <begin position="1032"/>
        <end position="1049"/>
    </location>
</feature>
<dbReference type="InterPro" id="IPR011992">
    <property type="entry name" value="EF-hand-dom_pair"/>
</dbReference>
<feature type="compositionally biased region" description="Basic and acidic residues" evidence="18">
    <location>
        <begin position="872"/>
        <end position="882"/>
    </location>
</feature>
<keyword evidence="8" id="KW-1003">Cell membrane</keyword>
<sequence>MFSGSSSFLGGANSARGGPGQPQQQQYGQQQQQPMAGFGGLQPQPTGFGGAPLQPQFTGYPGQQQPQPTGFQPQPTGFQQQQSGFQQQQPPQQLQPQYTGFPGQPQQQFHQQQPQPTGFQPQPTGFQQPQQQHPPPPPAQPQQPQPTGMTSSQMADSFRGPGSQPQAPQPSTASSKIPTIRLSFITAQDQAKFEQLFKSAVGNGQAMNGEQARDILLRSKLNGDALAQIWTLADTTKSGQLLFPEFALAMYLCNLKMVGKDLPHDLPERIRNEVSSMVDIISFNVADNGSASKPSVPTIQAPQPQQPSNSQLLSSLQSQPTGFQPQSTGFQPQPTGFQPQPTGFQPQPTGMQQPGGLQPQMTGFPGQQGLQPQPTGFGMNQNNSTIPPVPPIPTGLQPQPTGFGMAAPLNAQPTGMPGQWGLVNTPATGLPNIQNLRQQMMPQPGREGGFSSTGLRGNAVVPWAVTKDEKKIYDDLFKAWDGFGKGYITGEQAIEIFGQSGLDKQDLEKIWTLADSNDRGRLNMDEFAVAMHLIYRRLNGYPVPNRLPPELIPPSTRNLNDSISTMKGLISRDAEERKGSSAFLQPQRTGVSYLKSHSFRGASPVSDGRKDATVYKFNDDEVGYRSSARRRIGNGGRSPSPAQPSSPASDSSFGEKSIEQLKKEIKEKQVLLDAMDFRDENQAEQDEVLDRKDRRDAEDLYRRIRNIQEDIDSHPGAHVLGGGSDAERRALSRELRRLTDRLPELASHVRKTERAIADVKMELFRLKDAKEHPGSAGSIVGTGPGGAITESDRLKARAKAMMQARSAALTGKPAPASADDSGDAAKRLEEETQRIRTEKENNERMVQDVEESVTEFSKSLEASLKEGTSGDTTEHERRRWEDGLGVEDEVKEFIYDLQRQSRSARIRKEDRGRERPREAARFEEPARPSSARTLEPPREEAARPASSSGGASYSSYKTAEDRAAFIKQQAEQRMAERLAALGLRAPVKTGETPQQRAEREQQEREDKRRKAEEEDARREAERQRRLQDEQGVPPPATKPAGKKPPPAPPSRKAAKPDAVDEDTKRAEQALREQQEAQEAETKELEDEERRQEQAMAREREAAQERLRALEEQVKHGKLKKEEEKRKKKEAQRETKERESRLAAQRAEIEAAKERERQLQLQLQGMGEDESSSSDDEGPNEITPQETTPTASQELPTEQTAPPPAPPMPQPAVDTSARQATPPSSVTSPQASAVTSPGAVNHEETKNPFLRKMAQSSANEPSAPAAPPVPTISTPASSTEVSTNPFHRLAQQDSSNKQALPEPAAAPARARARPAADEDDWSVVDSDSDSDSSDDERPGGGSAKQLASILFGTMGPPRPLSSMDNKDSPTGTGGPGSRVQSPAAGTAGSPSAAAPPAPPPPPPMPGAGAGAGAPGAPPPPPPPMPGAGAPAAPPPPPPMPAASSNGPPAAPPAGAGDRSALLGQIQAGRGLRKVQTKDRSESSVAGRVL</sequence>
<evidence type="ECO:0000256" key="5">
    <source>
        <dbReference type="ARBA" id="ARBA00011159"/>
    </source>
</evidence>
<evidence type="ECO:0000256" key="9">
    <source>
        <dbReference type="ARBA" id="ARBA00022490"/>
    </source>
</evidence>
<feature type="compositionally biased region" description="Pro residues" evidence="18">
    <location>
        <begin position="1392"/>
        <end position="1404"/>
    </location>
</feature>
<evidence type="ECO:0000256" key="7">
    <source>
        <dbReference type="ARBA" id="ARBA00020728"/>
    </source>
</evidence>
<dbReference type="PROSITE" id="PS50222">
    <property type="entry name" value="EF_HAND_2"/>
    <property type="match status" value="1"/>
</dbReference>
<evidence type="ECO:0000313" key="23">
    <source>
        <dbReference type="Proteomes" id="UP001456524"/>
    </source>
</evidence>
<evidence type="ECO:0000259" key="20">
    <source>
        <dbReference type="PROSITE" id="PS50222"/>
    </source>
</evidence>
<feature type="region of interest" description="Disordered" evidence="18">
    <location>
        <begin position="897"/>
        <end position="957"/>
    </location>
</feature>
<dbReference type="PANTHER" id="PTHR11216:SF173">
    <property type="entry name" value="ACTIN CYTOSKELETON-REGULATORY COMPLEX PROTEIN PAN1"/>
    <property type="match status" value="1"/>
</dbReference>
<keyword evidence="13" id="KW-0175">Coiled coil</keyword>
<keyword evidence="16" id="KW-0206">Cytoskeleton</keyword>
<dbReference type="PANTHER" id="PTHR11216">
    <property type="entry name" value="EH DOMAIN"/>
    <property type="match status" value="1"/>
</dbReference>
<feature type="compositionally biased region" description="Acidic residues" evidence="18">
    <location>
        <begin position="1316"/>
        <end position="1333"/>
    </location>
</feature>
<dbReference type="InterPro" id="IPR013182">
    <property type="entry name" value="DUF1720"/>
</dbReference>
<name>A0ABR1Y5W0_9PEZI</name>
<dbReference type="SMART" id="SM00027">
    <property type="entry name" value="EH"/>
    <property type="match status" value="2"/>
</dbReference>
<comment type="subcellular location">
    <subcellularLocation>
        <location evidence="3">Cell membrane</location>
        <topology evidence="3">Peripheral membrane protein</topology>
        <orientation evidence="3">Cytoplasmic side</orientation>
    </subcellularLocation>
    <subcellularLocation>
        <location evidence="2">Cytoplasm</location>
        <location evidence="2">Cytoskeleton</location>
        <location evidence="2">Actin patch</location>
    </subcellularLocation>
    <subcellularLocation>
        <location evidence="1">Endosome membrane</location>
        <topology evidence="1">Peripheral membrane protein</topology>
        <orientation evidence="1">Cytoplasmic side</orientation>
    </subcellularLocation>
</comment>
<dbReference type="InterPro" id="IPR002048">
    <property type="entry name" value="EF_hand_dom"/>
</dbReference>
<dbReference type="EMBL" id="JBBWUH010000001">
    <property type="protein sequence ID" value="KAK8177309.1"/>
    <property type="molecule type" value="Genomic_DNA"/>
</dbReference>
<feature type="domain" description="EH" evidence="19">
    <location>
        <begin position="189"/>
        <end position="277"/>
    </location>
</feature>
<evidence type="ECO:0000256" key="14">
    <source>
        <dbReference type="ARBA" id="ARBA00023136"/>
    </source>
</evidence>
<keyword evidence="14" id="KW-0472">Membrane</keyword>
<dbReference type="Pfam" id="PF12763">
    <property type="entry name" value="EH"/>
    <property type="match status" value="2"/>
</dbReference>
<keyword evidence="23" id="KW-1185">Reference proteome</keyword>
<comment type="function">
    <text evidence="17">Component of the PAN1 actin cytoskeleton-regulatory complex required for the internalization of endosomes during actin-coupled endocytosis. The complex links the site of endocytosis to the cell membrane-associated actin cytoskeleton. Mediates uptake of external molecules and vacuolar degradation of plasma membrane proteins. Plays a role in the proper organization of the cell membrane-associated actin cytoskeleton and promotes its destabilization.</text>
</comment>
<feature type="compositionally biased region" description="Pro residues" evidence="18">
    <location>
        <begin position="1200"/>
        <end position="1209"/>
    </location>
</feature>
<reference evidence="22 23" key="1">
    <citation type="journal article" date="2022" name="G3 (Bethesda)">
        <title>Enemy or ally: a genomic approach to elucidate the lifestyle of Phyllosticta citrichinaensis.</title>
        <authorList>
            <person name="Buijs V.A."/>
            <person name="Groenewald J.Z."/>
            <person name="Haridas S."/>
            <person name="LaButti K.M."/>
            <person name="Lipzen A."/>
            <person name="Martin F.M."/>
            <person name="Barry K."/>
            <person name="Grigoriev I.V."/>
            <person name="Crous P.W."/>
            <person name="Seidl M.F."/>
        </authorList>
    </citation>
    <scope>NUCLEOTIDE SEQUENCE [LARGE SCALE GENOMIC DNA]</scope>
    <source>
        <strain evidence="22 23">CBS 129764</strain>
    </source>
</reference>
<feature type="compositionally biased region" description="Low complexity" evidence="18">
    <location>
        <begin position="638"/>
        <end position="652"/>
    </location>
</feature>
<feature type="compositionally biased region" description="Acidic residues" evidence="18">
    <location>
        <begin position="1166"/>
        <end position="1178"/>
    </location>
</feature>
<gene>
    <name evidence="22" type="ORF">IWX90DRAFT_447423</name>
</gene>
<feature type="compositionally biased region" description="Polar residues" evidence="18">
    <location>
        <begin position="1215"/>
        <end position="1234"/>
    </location>
</feature>
<evidence type="ECO:0000256" key="17">
    <source>
        <dbReference type="ARBA" id="ARBA00025194"/>
    </source>
</evidence>
<keyword evidence="11" id="KW-0677">Repeat</keyword>
<dbReference type="PROSITE" id="PS51082">
    <property type="entry name" value="WH2"/>
    <property type="match status" value="1"/>
</dbReference>
<dbReference type="PROSITE" id="PS50031">
    <property type="entry name" value="EH"/>
    <property type="match status" value="2"/>
</dbReference>
<dbReference type="Pfam" id="PF08226">
    <property type="entry name" value="DUF1720"/>
    <property type="match status" value="1"/>
</dbReference>
<comment type="caution">
    <text evidence="22">The sequence shown here is derived from an EMBL/GenBank/DDBJ whole genome shotgun (WGS) entry which is preliminary data.</text>
</comment>
<feature type="compositionally biased region" description="Low complexity" evidence="18">
    <location>
        <begin position="1440"/>
        <end position="1455"/>
    </location>
</feature>
<feature type="region of interest" description="Disordered" evidence="18">
    <location>
        <begin position="1"/>
        <end position="177"/>
    </location>
</feature>
<feature type="region of interest" description="Disordered" evidence="18">
    <location>
        <begin position="626"/>
        <end position="655"/>
    </location>
</feature>
<evidence type="ECO:0000313" key="22">
    <source>
        <dbReference type="EMBL" id="KAK8177309.1"/>
    </source>
</evidence>
<dbReference type="InterPro" id="IPR000261">
    <property type="entry name" value="EH_dom"/>
</dbReference>
<keyword evidence="12" id="KW-0967">Endosome</keyword>
<feature type="compositionally biased region" description="Polar residues" evidence="18">
    <location>
        <begin position="1181"/>
        <end position="1191"/>
    </location>
</feature>
<evidence type="ECO:0000256" key="12">
    <source>
        <dbReference type="ARBA" id="ARBA00022753"/>
    </source>
</evidence>
<evidence type="ECO:0000256" key="16">
    <source>
        <dbReference type="ARBA" id="ARBA00023212"/>
    </source>
</evidence>
<dbReference type="Gene3D" id="1.10.238.10">
    <property type="entry name" value="EF-hand"/>
    <property type="match status" value="2"/>
</dbReference>
<feature type="compositionally biased region" description="Polar residues" evidence="18">
    <location>
        <begin position="289"/>
        <end position="301"/>
    </location>
</feature>
<evidence type="ECO:0000256" key="3">
    <source>
        <dbReference type="ARBA" id="ARBA00004413"/>
    </source>
</evidence>
<feature type="domain" description="EH" evidence="19">
    <location>
        <begin position="469"/>
        <end position="558"/>
    </location>
</feature>
<evidence type="ECO:0000256" key="13">
    <source>
        <dbReference type="ARBA" id="ARBA00023054"/>
    </source>
</evidence>
<feature type="compositionally biased region" description="Basic and acidic residues" evidence="18">
    <location>
        <begin position="996"/>
        <end position="1028"/>
    </location>
</feature>
<feature type="compositionally biased region" description="Low complexity" evidence="18">
    <location>
        <begin position="943"/>
        <end position="956"/>
    </location>
</feature>